<evidence type="ECO:0000313" key="4">
    <source>
        <dbReference type="Proteomes" id="UP001589890"/>
    </source>
</evidence>
<comment type="caution">
    <text evidence="3">The sequence shown here is derived from an EMBL/GenBank/DDBJ whole genome shotgun (WGS) entry which is preliminary data.</text>
</comment>
<dbReference type="InterPro" id="IPR030678">
    <property type="entry name" value="Peptide/Ni-bd"/>
</dbReference>
<name>A0ABV6QPT8_9ACTN</name>
<feature type="domain" description="Solute-binding protein family 5" evidence="2">
    <location>
        <begin position="85"/>
        <end position="438"/>
    </location>
</feature>
<dbReference type="PIRSF" id="PIRSF002741">
    <property type="entry name" value="MppA"/>
    <property type="match status" value="1"/>
</dbReference>
<dbReference type="InterPro" id="IPR000914">
    <property type="entry name" value="SBP_5_dom"/>
</dbReference>
<feature type="chain" id="PRO_5046830540" evidence="1">
    <location>
        <begin position="23"/>
        <end position="530"/>
    </location>
</feature>
<gene>
    <name evidence="3" type="ORF">ACFFGN_16740</name>
</gene>
<accession>A0ABV6QPT8</accession>
<dbReference type="Gene3D" id="3.40.190.10">
    <property type="entry name" value="Periplasmic binding protein-like II"/>
    <property type="match status" value="1"/>
</dbReference>
<dbReference type="PROSITE" id="PS51257">
    <property type="entry name" value="PROKAR_LIPOPROTEIN"/>
    <property type="match status" value="1"/>
</dbReference>
<dbReference type="InterPro" id="IPR039424">
    <property type="entry name" value="SBP_5"/>
</dbReference>
<keyword evidence="1" id="KW-0732">Signal</keyword>
<dbReference type="Proteomes" id="UP001589890">
    <property type="component" value="Unassembled WGS sequence"/>
</dbReference>
<dbReference type="EMBL" id="JBHLTC010000018">
    <property type="protein sequence ID" value="MFC0625727.1"/>
    <property type="molecule type" value="Genomic_DNA"/>
</dbReference>
<evidence type="ECO:0000259" key="2">
    <source>
        <dbReference type="Pfam" id="PF00496"/>
    </source>
</evidence>
<reference evidence="3 4" key="1">
    <citation type="submission" date="2024-09" db="EMBL/GenBank/DDBJ databases">
        <authorList>
            <person name="Sun Q."/>
            <person name="Mori K."/>
        </authorList>
    </citation>
    <scope>NUCLEOTIDE SEQUENCE [LARGE SCALE GENOMIC DNA]</scope>
    <source>
        <strain evidence="3 4">CGMCC 1.15906</strain>
    </source>
</reference>
<proteinExistence type="predicted"/>
<protein>
    <submittedName>
        <fullName evidence="3">ABC transporter substrate-binding protein</fullName>
    </submittedName>
</protein>
<evidence type="ECO:0000256" key="1">
    <source>
        <dbReference type="SAM" id="SignalP"/>
    </source>
</evidence>
<dbReference type="Pfam" id="PF00496">
    <property type="entry name" value="SBP_bac_5"/>
    <property type="match status" value="1"/>
</dbReference>
<dbReference type="CDD" id="cd00995">
    <property type="entry name" value="PBP2_NikA_DppA_OppA_like"/>
    <property type="match status" value="1"/>
</dbReference>
<organism evidence="3 4">
    <name type="scientific">Kribbella deserti</name>
    <dbReference type="NCBI Taxonomy" id="1926257"/>
    <lineage>
        <taxon>Bacteria</taxon>
        <taxon>Bacillati</taxon>
        <taxon>Actinomycetota</taxon>
        <taxon>Actinomycetes</taxon>
        <taxon>Propionibacteriales</taxon>
        <taxon>Kribbellaceae</taxon>
        <taxon>Kribbella</taxon>
    </lineage>
</organism>
<dbReference type="PANTHER" id="PTHR30290">
    <property type="entry name" value="PERIPLASMIC BINDING COMPONENT OF ABC TRANSPORTER"/>
    <property type="match status" value="1"/>
</dbReference>
<dbReference type="RefSeq" id="WP_380048434.1">
    <property type="nucleotide sequence ID" value="NZ_JBHLTC010000018.1"/>
</dbReference>
<dbReference type="Gene3D" id="3.10.105.10">
    <property type="entry name" value="Dipeptide-binding Protein, Domain 3"/>
    <property type="match status" value="1"/>
</dbReference>
<keyword evidence="4" id="KW-1185">Reference proteome</keyword>
<feature type="signal peptide" evidence="1">
    <location>
        <begin position="1"/>
        <end position="22"/>
    </location>
</feature>
<sequence>MKAARILIPTLTAAALTLTACAGDGGGAGSTAAGGGKLADGKTFTHAITTDPGNLNPTMTVLSVTRAVGRFLYGRLLEVQEDGSLVGGLAERWSGDTTNASFTLREGVTCSDGSPLTAKDVAANINFIGDPANKSPLTGLWVEPGTKAVGDDAARTVTVKSGAPSAFLLHNVGTLSIACGPGLKDPKLLAKGEAGTGMYTIDEIVPNDHYTLSRRQDFKSGAGDPNQKGLPDKVVFKVIPNETTAVNLLLSGELNVASVIGPDQERLQAQKLFHSDLQAPSGQLYFNQAPGRATENEAVRRALVQALDLGKVGKVLTNGKGTPATSLVTIAPNPCRGDNVDGNVPTFDAAAAKAGFDKAGWLSGADGVRAKDGKKLALTFIYGTAGGPTATAAAELVQQQWKALGVEATLKAVDSTGLNEVLFSTGAWDVSMSPVSISLPSQFVPFISGAAPPKGVNFGHVNNQDYVASVGKATRQAGKAGCADWSAAEVALFKSVDVVPFINSTVPYFGKGAEFKADDGVDPASIRMFE</sequence>
<evidence type="ECO:0000313" key="3">
    <source>
        <dbReference type="EMBL" id="MFC0625727.1"/>
    </source>
</evidence>
<dbReference type="SUPFAM" id="SSF53850">
    <property type="entry name" value="Periplasmic binding protein-like II"/>
    <property type="match status" value="1"/>
</dbReference>